<proteinExistence type="predicted"/>
<dbReference type="Pfam" id="PF03717">
    <property type="entry name" value="PBP_dimer"/>
    <property type="match status" value="1"/>
</dbReference>
<dbReference type="InterPro" id="IPR001460">
    <property type="entry name" value="PCN-bd_Tpept"/>
</dbReference>
<keyword evidence="3" id="KW-1133">Transmembrane helix</keyword>
<keyword evidence="3" id="KW-0812">Transmembrane</keyword>
<accession>A0ABY0FLG2</accession>
<gene>
    <name evidence="6" type="primary">pbpB</name>
    <name evidence="6" type="ORF">G3RUM_00728</name>
</gene>
<dbReference type="SUPFAM" id="SSF56519">
    <property type="entry name" value="Penicillin binding protein dimerisation domain"/>
    <property type="match status" value="1"/>
</dbReference>
<organism evidence="6 7">
    <name type="scientific">Candidatus Nanosyncoccus alces</name>
    <dbReference type="NCBI Taxonomy" id="2171997"/>
    <lineage>
        <taxon>Bacteria</taxon>
        <taxon>Candidatus Saccharimonadota</taxon>
        <taxon>Candidatus Nanosyncoccalia</taxon>
        <taxon>Candidatus Nanosyncoccales</taxon>
        <taxon>Candidatus Nanosyncoccaceae</taxon>
        <taxon>Candidatus Nanosyncoccus</taxon>
    </lineage>
</organism>
<dbReference type="EMBL" id="PRLM01000006">
    <property type="protein sequence ID" value="RYC74571.1"/>
    <property type="molecule type" value="Genomic_DNA"/>
</dbReference>
<dbReference type="PANTHER" id="PTHR30627">
    <property type="entry name" value="PEPTIDOGLYCAN D,D-TRANSPEPTIDASE"/>
    <property type="match status" value="1"/>
</dbReference>
<sequence>MPRISYQHLTTATPVVSTHHRIKILKKVVLVALAIIAVRLFFIQIIEHNDWLAKADEQHTLLETIVAKRGEIYMMDKGEPVAVALNQTTYQIIIDPAVTDKDEIKHALEAHAKEYIVVDLEEVYRTEGLRYSIVAKNVPRDVANKIAEKNISAVWFQKNNQRVYPEGEMASGLLGFVNADGLGQYGVEGSLNDLLSGKDGLLKTTADVNKVALSIGNDNIKIPAEDGKNIVLSVDRGLQKGVEELAVESINSTAATNAAAIVMNPNTGEILAMANLPNYNPGDYGAVKDASAYMNYTTEVPYEPASVCKNFAFSAAINEGVMTPDTTYFNEGYEIIDGWKIQNAEQRSSLYGTINMRTALYWSLNTGSIYALKLLGGNPGAITAQGREKLYDYYYNKFRLGQATGIELIEAEGYIPDPNEGWGRDSVYANMTFGQNLGITMLQTATAFSAVVNGGTYHTPTIVKGVLEDGELKAESFIEKINDKILSDDTSAMMREMLINNRNYKVRGGIDKAGYAIGGKSGTAQVIKDGAYDDTMSETVGTYIGFVGPEGELPNYVIMVKMWGEGQYLDGGIASNLFDSLSNYVINYLKIKPKA</sequence>
<dbReference type="Pfam" id="PF00905">
    <property type="entry name" value="Transpeptidase"/>
    <property type="match status" value="1"/>
</dbReference>
<dbReference type="InterPro" id="IPR012338">
    <property type="entry name" value="Beta-lactam/transpept-like"/>
</dbReference>
<evidence type="ECO:0000259" key="5">
    <source>
        <dbReference type="Pfam" id="PF03717"/>
    </source>
</evidence>
<evidence type="ECO:0000256" key="2">
    <source>
        <dbReference type="ARBA" id="ARBA00023136"/>
    </source>
</evidence>
<dbReference type="InterPro" id="IPR005311">
    <property type="entry name" value="PBP_dimer"/>
</dbReference>
<reference evidence="6 7" key="2">
    <citation type="journal article" date="2020" name="Cell Rep.">
        <title>Acquisition and Adaptation of Ultra-small Parasitic Reduced Genome Bacteria to Mammalian Hosts.</title>
        <authorList>
            <person name="McLean J.S."/>
            <person name="Bor B."/>
            <person name="Kerns K.A."/>
            <person name="Liu Q."/>
            <person name="To T.T."/>
            <person name="Solden L."/>
            <person name="Hendrickson E.L."/>
            <person name="Wrighton K."/>
            <person name="Shi W."/>
            <person name="He X."/>
        </authorList>
    </citation>
    <scope>NUCLEOTIDE SEQUENCE [LARGE SCALE GENOMIC DNA]</scope>
    <source>
        <strain evidence="6 7">TM7_G3_2_Rum_HOT_351B</strain>
    </source>
</reference>
<keyword evidence="2 3" id="KW-0472">Membrane</keyword>
<evidence type="ECO:0000313" key="6">
    <source>
        <dbReference type="EMBL" id="RYC74571.1"/>
    </source>
</evidence>
<dbReference type="InterPro" id="IPR036138">
    <property type="entry name" value="PBP_dimer_sf"/>
</dbReference>
<feature type="domain" description="Penicillin-binding protein dimerisation" evidence="5">
    <location>
        <begin position="65"/>
        <end position="207"/>
    </location>
</feature>
<dbReference type="Proteomes" id="UP001191019">
    <property type="component" value="Unassembled WGS sequence"/>
</dbReference>
<evidence type="ECO:0000256" key="3">
    <source>
        <dbReference type="SAM" id="Phobius"/>
    </source>
</evidence>
<dbReference type="SUPFAM" id="SSF56601">
    <property type="entry name" value="beta-lactamase/transpeptidase-like"/>
    <property type="match status" value="1"/>
</dbReference>
<dbReference type="RefSeq" id="WP_129735464.1">
    <property type="nucleotide sequence ID" value="NZ_PRLM01000006.1"/>
</dbReference>
<feature type="transmembrane region" description="Helical" evidence="3">
    <location>
        <begin position="28"/>
        <end position="46"/>
    </location>
</feature>
<dbReference type="Gene3D" id="3.90.1310.10">
    <property type="entry name" value="Penicillin-binding protein 2a (Domain 2)"/>
    <property type="match status" value="1"/>
</dbReference>
<protein>
    <submittedName>
        <fullName evidence="6">Penicillin-binding protein PbpB</fullName>
    </submittedName>
</protein>
<comment type="caution">
    <text evidence="6">The sequence shown here is derived from an EMBL/GenBank/DDBJ whole genome shotgun (WGS) entry which is preliminary data.</text>
</comment>
<comment type="subcellular location">
    <subcellularLocation>
        <location evidence="1">Membrane</location>
    </subcellularLocation>
</comment>
<reference evidence="6 7" key="1">
    <citation type="journal article" date="2018" name="bioRxiv">
        <title>Evidence of independent acquisition and adaption of ultra-small bacteria to human hosts across the highly diverse yet reduced genomes of the phylum Saccharibacteria.</title>
        <authorList>
            <person name="McLean J.S."/>
            <person name="Bor B."/>
            <person name="To T.T."/>
            <person name="Liu Q."/>
            <person name="Kearns K.A."/>
            <person name="Solden L.M."/>
            <person name="Wrighton K.C."/>
            <person name="He X."/>
            <person name="Shi W."/>
        </authorList>
    </citation>
    <scope>NUCLEOTIDE SEQUENCE [LARGE SCALE GENOMIC DNA]</scope>
    <source>
        <strain evidence="6 7">TM7_G3_2_Rum_HOT_351B</strain>
    </source>
</reference>
<evidence type="ECO:0000313" key="7">
    <source>
        <dbReference type="Proteomes" id="UP001191019"/>
    </source>
</evidence>
<feature type="domain" description="Penicillin-binding protein transpeptidase" evidence="4">
    <location>
        <begin position="259"/>
        <end position="580"/>
    </location>
</feature>
<dbReference type="Gene3D" id="3.40.710.10">
    <property type="entry name" value="DD-peptidase/beta-lactamase superfamily"/>
    <property type="match status" value="1"/>
</dbReference>
<name>A0ABY0FLG2_9BACT</name>
<evidence type="ECO:0000259" key="4">
    <source>
        <dbReference type="Pfam" id="PF00905"/>
    </source>
</evidence>
<evidence type="ECO:0000256" key="1">
    <source>
        <dbReference type="ARBA" id="ARBA00004370"/>
    </source>
</evidence>
<dbReference type="InterPro" id="IPR050515">
    <property type="entry name" value="Beta-lactam/transpept"/>
</dbReference>
<keyword evidence="7" id="KW-1185">Reference proteome</keyword>